<sequence length="206" mass="21574">MTISILLLVGMVVCFAAGVAMLLERSLTRMVLGFLLLGNATNLLVFFMSGSFGAAPLFNPDLEPGDYSDPLPQAFILTAIVITFGVTAFLLALVYRSWRLAQADTVEDDEEDIAMRTVDVTADDETFVEADAGDTEFGSAAEAAVATATGPVDLNEVATADDHAGEFDAGDASSPTRATPDAEHDDTPSSDASATTDDPTDEGSRP</sequence>
<feature type="transmembrane region" description="Helical" evidence="8">
    <location>
        <begin position="30"/>
        <end position="54"/>
    </location>
</feature>
<dbReference type="NCBIfam" id="NF005929">
    <property type="entry name" value="PRK07946.1"/>
    <property type="match status" value="1"/>
</dbReference>
<feature type="transmembrane region" description="Helical" evidence="8">
    <location>
        <begin position="6"/>
        <end position="23"/>
    </location>
</feature>
<evidence type="ECO:0000256" key="3">
    <source>
        <dbReference type="ARBA" id="ARBA00022475"/>
    </source>
</evidence>
<keyword evidence="3" id="KW-1003">Cell membrane</keyword>
<dbReference type="RefSeq" id="WP_158027804.1">
    <property type="nucleotide sequence ID" value="NZ_BMHG01000001.1"/>
</dbReference>
<dbReference type="GO" id="GO:0005886">
    <property type="term" value="C:plasma membrane"/>
    <property type="evidence" value="ECO:0007669"/>
    <property type="project" value="UniProtKB-SubCell"/>
</dbReference>
<comment type="caution">
    <text evidence="9">The sequence shown here is derived from an EMBL/GenBank/DDBJ whole genome shotgun (WGS) entry which is preliminary data.</text>
</comment>
<evidence type="ECO:0000256" key="5">
    <source>
        <dbReference type="ARBA" id="ARBA00022989"/>
    </source>
</evidence>
<evidence type="ECO:0000256" key="1">
    <source>
        <dbReference type="ARBA" id="ARBA00004651"/>
    </source>
</evidence>
<evidence type="ECO:0000256" key="4">
    <source>
        <dbReference type="ARBA" id="ARBA00022692"/>
    </source>
</evidence>
<dbReference type="AlphaFoldDB" id="A0A6H9WE28"/>
<proteinExistence type="inferred from homology"/>
<evidence type="ECO:0000313" key="9">
    <source>
        <dbReference type="EMBL" id="KAB1649212.1"/>
    </source>
</evidence>
<dbReference type="InterPro" id="IPR039428">
    <property type="entry name" value="NUOK/Mnh_C1-like"/>
</dbReference>
<reference evidence="9 10" key="1">
    <citation type="submission" date="2019-09" db="EMBL/GenBank/DDBJ databases">
        <title>Phylogeny of genus Pseudoclavibacter and closely related genus.</title>
        <authorList>
            <person name="Li Y."/>
        </authorList>
    </citation>
    <scope>NUCLEOTIDE SEQUENCE [LARGE SCALE GENOMIC DNA]</scope>
    <source>
        <strain evidence="9 10">EGI 60007</strain>
    </source>
</reference>
<dbReference type="OrthoDB" id="9799219at2"/>
<protein>
    <submittedName>
        <fullName evidence="9">Na(+)/H(+) antiporter subunit C</fullName>
    </submittedName>
</protein>
<accession>A0A6H9WE28</accession>
<keyword evidence="4 8" id="KW-0812">Transmembrane</keyword>
<comment type="subcellular location">
    <subcellularLocation>
        <location evidence="1">Cell membrane</location>
        <topology evidence="1">Multi-pass membrane protein</topology>
    </subcellularLocation>
</comment>
<name>A0A6H9WE28_9MICO</name>
<gene>
    <name evidence="9" type="ORF">F8O04_02730</name>
</gene>
<evidence type="ECO:0000313" key="10">
    <source>
        <dbReference type="Proteomes" id="UP000431744"/>
    </source>
</evidence>
<dbReference type="EMBL" id="WBJY01000001">
    <property type="protein sequence ID" value="KAB1649212.1"/>
    <property type="molecule type" value="Genomic_DNA"/>
</dbReference>
<dbReference type="Gene3D" id="1.10.287.3510">
    <property type="match status" value="1"/>
</dbReference>
<evidence type="ECO:0000256" key="7">
    <source>
        <dbReference type="SAM" id="MobiDB-lite"/>
    </source>
</evidence>
<evidence type="ECO:0000256" key="6">
    <source>
        <dbReference type="ARBA" id="ARBA00023136"/>
    </source>
</evidence>
<keyword evidence="6 8" id="KW-0472">Membrane</keyword>
<dbReference type="InterPro" id="IPR050601">
    <property type="entry name" value="CPA3_antiporter_subunitC"/>
</dbReference>
<evidence type="ECO:0000256" key="2">
    <source>
        <dbReference type="ARBA" id="ARBA00010388"/>
    </source>
</evidence>
<comment type="similarity">
    <text evidence="2">Belongs to the CPA3 antiporters (TC 2.A.63) subunit C family.</text>
</comment>
<dbReference type="Pfam" id="PF00420">
    <property type="entry name" value="Oxidored_q2"/>
    <property type="match status" value="1"/>
</dbReference>
<dbReference type="PANTHER" id="PTHR34583">
    <property type="entry name" value="ANTIPORTER SUBUNIT MNHC2-RELATED"/>
    <property type="match status" value="1"/>
</dbReference>
<keyword evidence="5 8" id="KW-1133">Transmembrane helix</keyword>
<dbReference type="Proteomes" id="UP000431744">
    <property type="component" value="Unassembled WGS sequence"/>
</dbReference>
<organism evidence="9 10">
    <name type="scientific">Pseudoclavibacter endophyticus</name>
    <dbReference type="NCBI Taxonomy" id="1778590"/>
    <lineage>
        <taxon>Bacteria</taxon>
        <taxon>Bacillati</taxon>
        <taxon>Actinomycetota</taxon>
        <taxon>Actinomycetes</taxon>
        <taxon>Micrococcales</taxon>
        <taxon>Microbacteriaceae</taxon>
        <taxon>Pseudoclavibacter</taxon>
    </lineage>
</organism>
<feature type="region of interest" description="Disordered" evidence="7">
    <location>
        <begin position="157"/>
        <end position="206"/>
    </location>
</feature>
<evidence type="ECO:0000256" key="8">
    <source>
        <dbReference type="SAM" id="Phobius"/>
    </source>
</evidence>
<feature type="transmembrane region" description="Helical" evidence="8">
    <location>
        <begin position="74"/>
        <end position="95"/>
    </location>
</feature>
<keyword evidence="10" id="KW-1185">Reference proteome</keyword>
<dbReference type="PANTHER" id="PTHR34583:SF2">
    <property type="entry name" value="ANTIPORTER SUBUNIT MNHC2-RELATED"/>
    <property type="match status" value="1"/>
</dbReference>